<dbReference type="InterPro" id="IPR058636">
    <property type="entry name" value="Beta-barrel_YknX"/>
</dbReference>
<dbReference type="Gene3D" id="2.40.50.100">
    <property type="match status" value="1"/>
</dbReference>
<gene>
    <name evidence="9" type="ORF">SAMN06264365_11691</name>
</gene>
<dbReference type="PANTHER" id="PTHR32347">
    <property type="entry name" value="EFFLUX SYSTEM COMPONENT YKNX-RELATED"/>
    <property type="match status" value="1"/>
</dbReference>
<evidence type="ECO:0000256" key="1">
    <source>
        <dbReference type="ARBA" id="ARBA00004196"/>
    </source>
</evidence>
<dbReference type="EMBL" id="FZNR01000016">
    <property type="protein sequence ID" value="SNS47669.1"/>
    <property type="molecule type" value="Genomic_DNA"/>
</dbReference>
<dbReference type="SUPFAM" id="SSF111369">
    <property type="entry name" value="HlyD-like secretion proteins"/>
    <property type="match status" value="1"/>
</dbReference>
<evidence type="ECO:0000256" key="2">
    <source>
        <dbReference type="ARBA" id="ARBA00009477"/>
    </source>
</evidence>
<protein>
    <submittedName>
        <fullName evidence="9">Membrane fusion protein, macrolide-specific efflux system</fullName>
    </submittedName>
</protein>
<dbReference type="InterPro" id="IPR006143">
    <property type="entry name" value="RND_pump_MFP"/>
</dbReference>
<keyword evidence="6" id="KW-1133">Transmembrane helix</keyword>
<dbReference type="Gene3D" id="2.40.420.20">
    <property type="match status" value="1"/>
</dbReference>
<dbReference type="InterPro" id="IPR058627">
    <property type="entry name" value="MdtA-like_C"/>
</dbReference>
<evidence type="ECO:0000256" key="4">
    <source>
        <dbReference type="SAM" id="Coils"/>
    </source>
</evidence>
<comment type="similarity">
    <text evidence="2">Belongs to the membrane fusion protein (MFP) (TC 8.A.1) family.</text>
</comment>
<keyword evidence="3 4" id="KW-0175">Coiled coil</keyword>
<comment type="subcellular location">
    <subcellularLocation>
        <location evidence="1">Cell envelope</location>
    </subcellularLocation>
</comment>
<keyword evidence="6" id="KW-0472">Membrane</keyword>
<feature type="domain" description="YknX-like beta-barrel" evidence="8">
    <location>
        <begin position="209"/>
        <end position="284"/>
    </location>
</feature>
<dbReference type="Pfam" id="PF25990">
    <property type="entry name" value="Beta-barrel_YknX"/>
    <property type="match status" value="1"/>
</dbReference>
<keyword evidence="6" id="KW-0812">Transmembrane</keyword>
<dbReference type="GO" id="GO:0016020">
    <property type="term" value="C:membrane"/>
    <property type="evidence" value="ECO:0007669"/>
    <property type="project" value="InterPro"/>
</dbReference>
<dbReference type="Pfam" id="PF25967">
    <property type="entry name" value="RND-MFP_C"/>
    <property type="match status" value="1"/>
</dbReference>
<accession>A0A239ESV5</accession>
<evidence type="ECO:0000313" key="9">
    <source>
        <dbReference type="EMBL" id="SNS47669.1"/>
    </source>
</evidence>
<organism evidence="9 10">
    <name type="scientific">Actinoplanes regularis</name>
    <dbReference type="NCBI Taxonomy" id="52697"/>
    <lineage>
        <taxon>Bacteria</taxon>
        <taxon>Bacillati</taxon>
        <taxon>Actinomycetota</taxon>
        <taxon>Actinomycetes</taxon>
        <taxon>Micromonosporales</taxon>
        <taxon>Micromonosporaceae</taxon>
        <taxon>Actinoplanes</taxon>
    </lineage>
</organism>
<dbReference type="GO" id="GO:0030313">
    <property type="term" value="C:cell envelope"/>
    <property type="evidence" value="ECO:0007669"/>
    <property type="project" value="UniProtKB-SubCell"/>
</dbReference>
<feature type="domain" description="Multidrug resistance protein MdtA-like C-terminal permuted SH3" evidence="7">
    <location>
        <begin position="291"/>
        <end position="347"/>
    </location>
</feature>
<evidence type="ECO:0000259" key="8">
    <source>
        <dbReference type="Pfam" id="PF25990"/>
    </source>
</evidence>
<feature type="coiled-coil region" evidence="4">
    <location>
        <begin position="103"/>
        <end position="130"/>
    </location>
</feature>
<keyword evidence="10" id="KW-1185">Reference proteome</keyword>
<feature type="region of interest" description="Disordered" evidence="5">
    <location>
        <begin position="349"/>
        <end position="381"/>
    </location>
</feature>
<evidence type="ECO:0000313" key="10">
    <source>
        <dbReference type="Proteomes" id="UP000198415"/>
    </source>
</evidence>
<dbReference type="GO" id="GO:0022857">
    <property type="term" value="F:transmembrane transporter activity"/>
    <property type="evidence" value="ECO:0007669"/>
    <property type="project" value="InterPro"/>
</dbReference>
<dbReference type="AlphaFoldDB" id="A0A239ESV5"/>
<dbReference type="Proteomes" id="UP000198415">
    <property type="component" value="Unassembled WGS sequence"/>
</dbReference>
<feature type="compositionally biased region" description="Polar residues" evidence="5">
    <location>
        <begin position="349"/>
        <end position="359"/>
    </location>
</feature>
<name>A0A239ESV5_9ACTN</name>
<dbReference type="Gene3D" id="2.40.30.170">
    <property type="match status" value="1"/>
</dbReference>
<evidence type="ECO:0000256" key="5">
    <source>
        <dbReference type="SAM" id="MobiDB-lite"/>
    </source>
</evidence>
<evidence type="ECO:0000259" key="7">
    <source>
        <dbReference type="Pfam" id="PF25967"/>
    </source>
</evidence>
<feature type="compositionally biased region" description="Gly residues" evidence="5">
    <location>
        <begin position="360"/>
        <end position="381"/>
    </location>
</feature>
<dbReference type="NCBIfam" id="TIGR01730">
    <property type="entry name" value="RND_mfp"/>
    <property type="match status" value="1"/>
</dbReference>
<dbReference type="InterPro" id="IPR050465">
    <property type="entry name" value="UPF0194_transport"/>
</dbReference>
<feature type="transmembrane region" description="Helical" evidence="6">
    <location>
        <begin position="12"/>
        <end position="31"/>
    </location>
</feature>
<evidence type="ECO:0000256" key="6">
    <source>
        <dbReference type="SAM" id="Phobius"/>
    </source>
</evidence>
<evidence type="ECO:0000256" key="3">
    <source>
        <dbReference type="ARBA" id="ARBA00023054"/>
    </source>
</evidence>
<sequence>MVKALRTPSTAVNALLALLIVGAAIWGVNLLRGPSSGNKAKATDVRTVTVSQGTVTKTVHADGAVASAATAAANFTTSGTVDSVKVKVGDKVAKGQLLAHVDAAGAQRSLDLAKANLDAANDALDRAQAAHTGTTIAQNEVTSAKLAVDDAAAAVAGTKLTAPMAGTVTAINGSLGSSSAVSATGGGSSGSGASASSSGFVDIADLTRLQITAGFSESDTTALKTGQSATVTWNALNGVETTGQVLAIAPTATTGNGVVTYAVTVSLPTPPEGAKPGQTVTVSVVTGSVANALKVNSAAVTVAGRRSTVTVLDSAGRQQIRQVEIGVEGDDAYQILSGLTAGEKVVVPTSTTTTGNSNLRGGGFGPGGGGFSGGGAPPGGR</sequence>
<reference evidence="9 10" key="1">
    <citation type="submission" date="2017-06" db="EMBL/GenBank/DDBJ databases">
        <authorList>
            <person name="Kim H.J."/>
            <person name="Triplett B.A."/>
        </authorList>
    </citation>
    <scope>NUCLEOTIDE SEQUENCE [LARGE SCALE GENOMIC DNA]</scope>
    <source>
        <strain evidence="9 10">DSM 43151</strain>
    </source>
</reference>
<proteinExistence type="inferred from homology"/>